<dbReference type="OrthoDB" id="7107773at2"/>
<reference evidence="2 3" key="1">
    <citation type="submission" date="2019-06" db="EMBL/GenBank/DDBJ databases">
        <title>Genome sequence of Rhodobacteraceae bacterium D4M1.</title>
        <authorList>
            <person name="Cao J."/>
        </authorList>
    </citation>
    <scope>NUCLEOTIDE SEQUENCE [LARGE SCALE GENOMIC DNA]</scope>
    <source>
        <strain evidence="2 3">D4M1</strain>
    </source>
</reference>
<feature type="domain" description="GIY-YIG" evidence="1">
    <location>
        <begin position="22"/>
        <end position="191"/>
    </location>
</feature>
<dbReference type="AlphaFoldDB" id="A0A5B8FXY0"/>
<name>A0A5B8FXY0_9RHOB</name>
<proteinExistence type="predicted"/>
<dbReference type="KEGG" id="ppru:FDP22_05955"/>
<evidence type="ECO:0000313" key="3">
    <source>
        <dbReference type="Proteomes" id="UP000305888"/>
    </source>
</evidence>
<dbReference type="Proteomes" id="UP000305888">
    <property type="component" value="Chromosome"/>
</dbReference>
<organism evidence="2 3">
    <name type="scientific">Paroceanicella profunda</name>
    <dbReference type="NCBI Taxonomy" id="2579971"/>
    <lineage>
        <taxon>Bacteria</taxon>
        <taxon>Pseudomonadati</taxon>
        <taxon>Pseudomonadota</taxon>
        <taxon>Alphaproteobacteria</taxon>
        <taxon>Rhodobacterales</taxon>
        <taxon>Paracoccaceae</taxon>
        <taxon>Paroceanicella</taxon>
    </lineage>
</organism>
<gene>
    <name evidence="2" type="ORF">FDP22_05955</name>
</gene>
<evidence type="ECO:0000313" key="2">
    <source>
        <dbReference type="EMBL" id="QDL91372.1"/>
    </source>
</evidence>
<protein>
    <recommendedName>
        <fullName evidence="1">GIY-YIG domain-containing protein</fullName>
    </recommendedName>
</protein>
<sequence>MSACKLLHQFFDAMPRLSPDLCSANIPANGIYAVFEVDEEAHGGNRIVRIGTHTGQGNLRGRLIEHLLKPNKDRSIFRKHVGRAILAERNDPALDQWNLKLTRRKARAEHGHRVDPLKMTAVETEVSQKLRARMSFAVLPLSGGKEDRLAWEKRMLSTIAACPDCRPSPIWLGLWHPDPRIGRNGLWNIQGFRGEVLSEDDVRSFTRLRT</sequence>
<dbReference type="EMBL" id="CP040818">
    <property type="protein sequence ID" value="QDL91372.1"/>
    <property type="molecule type" value="Genomic_DNA"/>
</dbReference>
<accession>A0A5B8FXY0</accession>
<evidence type="ECO:0000259" key="1">
    <source>
        <dbReference type="Pfam" id="PF26468"/>
    </source>
</evidence>
<dbReference type="Pfam" id="PF26468">
    <property type="entry name" value="GIY_YIG_3"/>
    <property type="match status" value="1"/>
</dbReference>
<dbReference type="RefSeq" id="WP_138575770.1">
    <property type="nucleotide sequence ID" value="NZ_CP040818.1"/>
</dbReference>
<dbReference type="InterPro" id="IPR058782">
    <property type="entry name" value="GIY_YIG_3"/>
</dbReference>
<keyword evidence="3" id="KW-1185">Reference proteome</keyword>